<keyword evidence="1" id="KW-0456">Lyase</keyword>
<accession>A0ACC6M2Y0</accession>
<proteinExistence type="predicted"/>
<dbReference type="EMBL" id="JAWZSR010000002">
    <property type="protein sequence ID" value="MDX8045292.1"/>
    <property type="molecule type" value="Genomic_DNA"/>
</dbReference>
<name>A0ACC6M2Y0_9BACI</name>
<keyword evidence="2" id="KW-1185">Reference proteome</keyword>
<dbReference type="Proteomes" id="UP001277972">
    <property type="component" value="Unassembled WGS sequence"/>
</dbReference>
<gene>
    <name evidence="1" type="ORF">SH601_04755</name>
</gene>
<dbReference type="EC" id="4.1.1.65" evidence="1"/>
<evidence type="ECO:0000313" key="1">
    <source>
        <dbReference type="EMBL" id="MDX8045292.1"/>
    </source>
</evidence>
<evidence type="ECO:0000313" key="2">
    <source>
        <dbReference type="Proteomes" id="UP001277972"/>
    </source>
</evidence>
<organism evidence="1 2">
    <name type="scientific">Gracilibacillus pellucidus</name>
    <dbReference type="NCBI Taxonomy" id="3095368"/>
    <lineage>
        <taxon>Bacteria</taxon>
        <taxon>Bacillati</taxon>
        <taxon>Bacillota</taxon>
        <taxon>Bacilli</taxon>
        <taxon>Bacillales</taxon>
        <taxon>Bacillaceae</taxon>
        <taxon>Gracilibacillus</taxon>
    </lineage>
</organism>
<protein>
    <submittedName>
        <fullName evidence="1">Phosphatidylserine decarboxylase</fullName>
        <ecNumber evidence="1">4.1.1.65</ecNumber>
    </submittedName>
</protein>
<sequence length="256" mass="28583">MLKFLLKSLVELTGNRFVSRKLATFTESKYSKFLVPAFASIYKIDQEEMRDPLSSYPSVQALFTRKLKQDLRPIDSHEASAVSPVDGVLNDYGTIQDGIAFSVKGKQLSIDELLGSKTKASRYNGGSYMVIYLSPQHYHRIHSPVSGRIVDNYTLGGKSYPVNKLGEKYGKRPLSTNYRRITEVDTEHGFCAIVKVGALNINSIQLTYEGNKLVKGQEIGYFSFGSTVILLFEQLSFSTLAVEQALKVGERIGLFN</sequence>
<reference evidence="1" key="1">
    <citation type="submission" date="2023-11" db="EMBL/GenBank/DDBJ databases">
        <title>Gracilibacillus pellucida a moderately halophilic bacterium isolated from saline soil in Xinjiang province.</title>
        <authorList>
            <person name="Zhang Z."/>
            <person name="Tan F."/>
            <person name="Wang Y."/>
            <person name="Xia M."/>
        </authorList>
    </citation>
    <scope>NUCLEOTIDE SEQUENCE</scope>
    <source>
        <strain evidence="1">S3-1-1</strain>
    </source>
</reference>
<comment type="caution">
    <text evidence="1">The sequence shown here is derived from an EMBL/GenBank/DDBJ whole genome shotgun (WGS) entry which is preliminary data.</text>
</comment>